<dbReference type="AlphaFoldDB" id="A0A813I1Z8"/>
<comment type="caution">
    <text evidence="1">The sequence shown here is derived from an EMBL/GenBank/DDBJ whole genome shotgun (WGS) entry which is preliminary data.</text>
</comment>
<dbReference type="EMBL" id="CAJNNW010002988">
    <property type="protein sequence ID" value="CAE8644901.1"/>
    <property type="molecule type" value="Genomic_DNA"/>
</dbReference>
<protein>
    <submittedName>
        <fullName evidence="1">Uncharacterized protein</fullName>
    </submittedName>
</protein>
<dbReference type="Proteomes" id="UP000626109">
    <property type="component" value="Unassembled WGS sequence"/>
</dbReference>
<evidence type="ECO:0000313" key="2">
    <source>
        <dbReference type="Proteomes" id="UP000626109"/>
    </source>
</evidence>
<name>A0A813I1Z8_POLGL</name>
<proteinExistence type="predicted"/>
<organism evidence="1 2">
    <name type="scientific">Polarella glacialis</name>
    <name type="common">Dinoflagellate</name>
    <dbReference type="NCBI Taxonomy" id="89957"/>
    <lineage>
        <taxon>Eukaryota</taxon>
        <taxon>Sar</taxon>
        <taxon>Alveolata</taxon>
        <taxon>Dinophyceae</taxon>
        <taxon>Suessiales</taxon>
        <taxon>Suessiaceae</taxon>
        <taxon>Polarella</taxon>
    </lineage>
</organism>
<feature type="non-terminal residue" evidence="1">
    <location>
        <position position="1"/>
    </location>
</feature>
<gene>
    <name evidence="1" type="ORF">PGLA2088_LOCUS3454</name>
</gene>
<reference evidence="1" key="1">
    <citation type="submission" date="2021-02" db="EMBL/GenBank/DDBJ databases">
        <authorList>
            <person name="Dougan E. K."/>
            <person name="Rhodes N."/>
            <person name="Thang M."/>
            <person name="Chan C."/>
        </authorList>
    </citation>
    <scope>NUCLEOTIDE SEQUENCE</scope>
</reference>
<sequence length="134" mass="15297">ILPHKLGISTAVVSGIVSIPLIFHLPTVELFNRHFVTSDVPEPKDLETFWEIGAWSWNWMEPVLGTASFVLLTMQFTRNLMVSIDMQPWTSRMRSYRADQLAAKYPQYNRNILRDFVKTAPFAQRLGGTPEASS</sequence>
<evidence type="ECO:0000313" key="1">
    <source>
        <dbReference type="EMBL" id="CAE8644901.1"/>
    </source>
</evidence>
<accession>A0A813I1Z8</accession>